<feature type="region of interest" description="Disordered" evidence="1">
    <location>
        <begin position="69"/>
        <end position="125"/>
    </location>
</feature>
<feature type="compositionally biased region" description="Basic and acidic residues" evidence="1">
    <location>
        <begin position="1"/>
        <end position="20"/>
    </location>
</feature>
<feature type="compositionally biased region" description="Polar residues" evidence="1">
    <location>
        <begin position="151"/>
        <end position="172"/>
    </location>
</feature>
<feature type="region of interest" description="Disordered" evidence="1">
    <location>
        <begin position="1"/>
        <end position="36"/>
    </location>
</feature>
<evidence type="ECO:0000313" key="3">
    <source>
        <dbReference type="Proteomes" id="UP000316770"/>
    </source>
</evidence>
<keyword evidence="3" id="KW-1185">Reference proteome</keyword>
<protein>
    <submittedName>
        <fullName evidence="2">Uncharacterized protein</fullName>
    </submittedName>
</protein>
<dbReference type="EMBL" id="CP036318">
    <property type="protein sequence ID" value="QDV56459.1"/>
    <property type="molecule type" value="Genomic_DNA"/>
</dbReference>
<evidence type="ECO:0000313" key="2">
    <source>
        <dbReference type="EMBL" id="QDV56459.1"/>
    </source>
</evidence>
<evidence type="ECO:0000256" key="1">
    <source>
        <dbReference type="SAM" id="MobiDB-lite"/>
    </source>
</evidence>
<gene>
    <name evidence="2" type="ORF">Mal33_24490</name>
</gene>
<name>A0A518ITP0_9BACT</name>
<sequence length="172" mass="19332">MDRNAAPEGSRWFERSEHHWRSQRPSKSPPPAGAHLDLRSLRDHRAFGSVFRRCAAARRPPATILNPFGILAPGTTVPTSQQPMDRGAAPEGSRWFERSEHHRKTQRSSNHRPRRGRTSICDPSGITARLGRYSGGAPLRDDLRLPFCIPSGSSHRTQLHQRPSSPRTAKRP</sequence>
<accession>A0A518ITP0</accession>
<organism evidence="2 3">
    <name type="scientific">Rosistilla oblonga</name>
    <dbReference type="NCBI Taxonomy" id="2527990"/>
    <lineage>
        <taxon>Bacteria</taxon>
        <taxon>Pseudomonadati</taxon>
        <taxon>Planctomycetota</taxon>
        <taxon>Planctomycetia</taxon>
        <taxon>Pirellulales</taxon>
        <taxon>Pirellulaceae</taxon>
        <taxon>Rosistilla</taxon>
    </lineage>
</organism>
<dbReference type="AlphaFoldDB" id="A0A518ITP0"/>
<reference evidence="2 3" key="1">
    <citation type="submission" date="2019-02" db="EMBL/GenBank/DDBJ databases">
        <title>Deep-cultivation of Planctomycetes and their phenomic and genomic characterization uncovers novel biology.</title>
        <authorList>
            <person name="Wiegand S."/>
            <person name="Jogler M."/>
            <person name="Boedeker C."/>
            <person name="Pinto D."/>
            <person name="Vollmers J."/>
            <person name="Rivas-Marin E."/>
            <person name="Kohn T."/>
            <person name="Peeters S.H."/>
            <person name="Heuer A."/>
            <person name="Rast P."/>
            <person name="Oberbeckmann S."/>
            <person name="Bunk B."/>
            <person name="Jeske O."/>
            <person name="Meyerdierks A."/>
            <person name="Storesund J.E."/>
            <person name="Kallscheuer N."/>
            <person name="Luecker S."/>
            <person name="Lage O.M."/>
            <person name="Pohl T."/>
            <person name="Merkel B.J."/>
            <person name="Hornburger P."/>
            <person name="Mueller R.-W."/>
            <person name="Bruemmer F."/>
            <person name="Labrenz M."/>
            <person name="Spormann A.M."/>
            <person name="Op den Camp H."/>
            <person name="Overmann J."/>
            <person name="Amann R."/>
            <person name="Jetten M.S.M."/>
            <person name="Mascher T."/>
            <person name="Medema M.H."/>
            <person name="Devos D.P."/>
            <person name="Kaster A.-K."/>
            <person name="Ovreas L."/>
            <person name="Rohde M."/>
            <person name="Galperin M.Y."/>
            <person name="Jogler C."/>
        </authorList>
    </citation>
    <scope>NUCLEOTIDE SEQUENCE [LARGE SCALE GENOMIC DNA]</scope>
    <source>
        <strain evidence="2 3">Mal33</strain>
    </source>
</reference>
<feature type="compositionally biased region" description="Basic residues" evidence="1">
    <location>
        <begin position="101"/>
        <end position="117"/>
    </location>
</feature>
<proteinExistence type="predicted"/>
<dbReference type="Proteomes" id="UP000316770">
    <property type="component" value="Chromosome"/>
</dbReference>
<feature type="region of interest" description="Disordered" evidence="1">
    <location>
        <begin position="147"/>
        <end position="172"/>
    </location>
</feature>